<dbReference type="InterPro" id="IPR015424">
    <property type="entry name" value="PyrdxlP-dep_Trfase"/>
</dbReference>
<dbReference type="EMBL" id="BARW01007530">
    <property type="protein sequence ID" value="GAI87860.1"/>
    <property type="molecule type" value="Genomic_DNA"/>
</dbReference>
<dbReference type="Gene3D" id="3.40.640.10">
    <property type="entry name" value="Type I PLP-dependent aspartate aminotransferase-like (Major domain)"/>
    <property type="match status" value="1"/>
</dbReference>
<comment type="caution">
    <text evidence="1">The sequence shown here is derived from an EMBL/GenBank/DDBJ whole genome shotgun (WGS) entry which is preliminary data.</text>
</comment>
<dbReference type="Gene3D" id="3.90.1150.10">
    <property type="entry name" value="Aspartate Aminotransferase, domain 1"/>
    <property type="match status" value="1"/>
</dbReference>
<evidence type="ECO:0008006" key="2">
    <source>
        <dbReference type="Google" id="ProtNLM"/>
    </source>
</evidence>
<evidence type="ECO:0000313" key="1">
    <source>
        <dbReference type="EMBL" id="GAI87860.1"/>
    </source>
</evidence>
<dbReference type="InterPro" id="IPR015422">
    <property type="entry name" value="PyrdxlP-dep_Trfase_small"/>
</dbReference>
<name>X1TJU6_9ZZZZ</name>
<dbReference type="CDD" id="cd00616">
    <property type="entry name" value="AHBA_syn"/>
    <property type="match status" value="1"/>
</dbReference>
<gene>
    <name evidence="1" type="ORF">S12H4_15644</name>
</gene>
<dbReference type="PANTHER" id="PTHR30244:SF34">
    <property type="entry name" value="DTDP-4-AMINO-4,6-DIDEOXYGALACTOSE TRANSAMINASE"/>
    <property type="match status" value="1"/>
</dbReference>
<dbReference type="SUPFAM" id="SSF53383">
    <property type="entry name" value="PLP-dependent transferases"/>
    <property type="match status" value="1"/>
</dbReference>
<dbReference type="GO" id="GO:0030170">
    <property type="term" value="F:pyridoxal phosphate binding"/>
    <property type="evidence" value="ECO:0007669"/>
    <property type="project" value="TreeGrafter"/>
</dbReference>
<proteinExistence type="predicted"/>
<dbReference type="PANTHER" id="PTHR30244">
    <property type="entry name" value="TRANSAMINASE"/>
    <property type="match status" value="1"/>
</dbReference>
<sequence length="343" mass="38213">MIPIFEPIIGEEEIDAVISALRNGEISGTFGQNIPRFEQAFAEYCGCKYGIAVNSGTSALHLAVAAAGIGPGDEVLVSASTNIATALAIVHNGAIPVPVDAEEVTWNLNLDLVESLITHRTRAIIPVHLYGHPVDMDRLNEIARRHNLTVIEDCAESHGATCRDKKTGSFGHMGCFSFYANKVITTGEGGMVTTNDESLAEKLRLLRNMAFTKPRFRHEAAGYNFRMTGYQAAMGLAQFQKIDHIISQKRRIAETYIRYMQDIPGLQLPVELDWAFNVYWMYAIVVNPEFGLTRDQLSDSLWKEGIQTRTFFCPMNQQPILQSLSEFRDVPCPVSDRLWENGL</sequence>
<reference evidence="1" key="1">
    <citation type="journal article" date="2014" name="Front. Microbiol.">
        <title>High frequency of phylogenetically diverse reductive dehalogenase-homologous genes in deep subseafloor sedimentary metagenomes.</title>
        <authorList>
            <person name="Kawai M."/>
            <person name="Futagami T."/>
            <person name="Toyoda A."/>
            <person name="Takaki Y."/>
            <person name="Nishi S."/>
            <person name="Hori S."/>
            <person name="Arai W."/>
            <person name="Tsubouchi T."/>
            <person name="Morono Y."/>
            <person name="Uchiyama I."/>
            <person name="Ito T."/>
            <person name="Fujiyama A."/>
            <person name="Inagaki F."/>
            <person name="Takami H."/>
        </authorList>
    </citation>
    <scope>NUCLEOTIDE SEQUENCE</scope>
    <source>
        <strain evidence="1">Expedition CK06-06</strain>
    </source>
</reference>
<dbReference type="InterPro" id="IPR015421">
    <property type="entry name" value="PyrdxlP-dep_Trfase_major"/>
</dbReference>
<dbReference type="GO" id="GO:0008483">
    <property type="term" value="F:transaminase activity"/>
    <property type="evidence" value="ECO:0007669"/>
    <property type="project" value="TreeGrafter"/>
</dbReference>
<organism evidence="1">
    <name type="scientific">marine sediment metagenome</name>
    <dbReference type="NCBI Taxonomy" id="412755"/>
    <lineage>
        <taxon>unclassified sequences</taxon>
        <taxon>metagenomes</taxon>
        <taxon>ecological metagenomes</taxon>
    </lineage>
</organism>
<accession>X1TJU6</accession>
<protein>
    <recommendedName>
        <fullName evidence="2">Aminotransferase DegT</fullName>
    </recommendedName>
</protein>
<dbReference type="PIRSF" id="PIRSF000390">
    <property type="entry name" value="PLP_StrS"/>
    <property type="match status" value="1"/>
</dbReference>
<dbReference type="GO" id="GO:0000271">
    <property type="term" value="P:polysaccharide biosynthetic process"/>
    <property type="evidence" value="ECO:0007669"/>
    <property type="project" value="TreeGrafter"/>
</dbReference>
<feature type="non-terminal residue" evidence="1">
    <location>
        <position position="343"/>
    </location>
</feature>
<dbReference type="Pfam" id="PF01041">
    <property type="entry name" value="DegT_DnrJ_EryC1"/>
    <property type="match status" value="1"/>
</dbReference>
<dbReference type="InterPro" id="IPR000653">
    <property type="entry name" value="DegT/StrS_aminotransferase"/>
</dbReference>
<dbReference type="AlphaFoldDB" id="X1TJU6"/>